<keyword evidence="3" id="KW-1185">Reference proteome</keyword>
<accession>A0ABD3HM70</accession>
<proteinExistence type="predicted"/>
<feature type="compositionally biased region" description="Acidic residues" evidence="1">
    <location>
        <begin position="75"/>
        <end position="87"/>
    </location>
</feature>
<reference evidence="2 3" key="1">
    <citation type="submission" date="2024-09" db="EMBL/GenBank/DDBJ databases">
        <title>Chromosome-scale assembly of Riccia sorocarpa.</title>
        <authorList>
            <person name="Paukszto L."/>
        </authorList>
    </citation>
    <scope>NUCLEOTIDE SEQUENCE [LARGE SCALE GENOMIC DNA]</scope>
    <source>
        <strain evidence="2">LP-2024</strain>
        <tissue evidence="2">Aerial parts of the thallus</tissue>
    </source>
</reference>
<feature type="region of interest" description="Disordered" evidence="1">
    <location>
        <begin position="37"/>
        <end position="88"/>
    </location>
</feature>
<dbReference type="Proteomes" id="UP001633002">
    <property type="component" value="Unassembled WGS sequence"/>
</dbReference>
<comment type="caution">
    <text evidence="2">The sequence shown here is derived from an EMBL/GenBank/DDBJ whole genome shotgun (WGS) entry which is preliminary data.</text>
</comment>
<evidence type="ECO:0000313" key="3">
    <source>
        <dbReference type="Proteomes" id="UP001633002"/>
    </source>
</evidence>
<organism evidence="2 3">
    <name type="scientific">Riccia sorocarpa</name>
    <dbReference type="NCBI Taxonomy" id="122646"/>
    <lineage>
        <taxon>Eukaryota</taxon>
        <taxon>Viridiplantae</taxon>
        <taxon>Streptophyta</taxon>
        <taxon>Embryophyta</taxon>
        <taxon>Marchantiophyta</taxon>
        <taxon>Marchantiopsida</taxon>
        <taxon>Marchantiidae</taxon>
        <taxon>Marchantiales</taxon>
        <taxon>Ricciaceae</taxon>
        <taxon>Riccia</taxon>
    </lineage>
</organism>
<evidence type="ECO:0000313" key="2">
    <source>
        <dbReference type="EMBL" id="KAL3691374.1"/>
    </source>
</evidence>
<gene>
    <name evidence="2" type="ORF">R1sor_005025</name>
</gene>
<sequence length="268" mass="30521">MVRTKQTVRKSTGGKPPDPRLGQFFKDMWKAGETSLNNVMDRGDESPIAARSEVEELKVQDMEQDADPNAHPGDEVEAASDDEDGLEPSDMQHMIVTCAFVVPRPRRIDADDVFEYLTKFEEEKRSGKQKTTTPRTGNNKKKPRPVEAIADLLPFSQKDSSPIVLETYAKTHKLKWSEDLTLVRALIADPDVVRRAQQMRTVLKLLIETHPHEDPHRDASRRGSSWGRVPMRIFVRTRPHEEPLQGRVPMRILFGTRLLEDPLRDASP</sequence>
<feature type="compositionally biased region" description="Basic and acidic residues" evidence="1">
    <location>
        <begin position="52"/>
        <end position="61"/>
    </location>
</feature>
<name>A0ABD3HM70_9MARC</name>
<dbReference type="EMBL" id="JBJQOH010000003">
    <property type="protein sequence ID" value="KAL3691374.1"/>
    <property type="molecule type" value="Genomic_DNA"/>
</dbReference>
<feature type="region of interest" description="Disordered" evidence="1">
    <location>
        <begin position="1"/>
        <end position="23"/>
    </location>
</feature>
<feature type="region of interest" description="Disordered" evidence="1">
    <location>
        <begin position="122"/>
        <end position="144"/>
    </location>
</feature>
<protein>
    <submittedName>
        <fullName evidence="2">Uncharacterized protein</fullName>
    </submittedName>
</protein>
<evidence type="ECO:0000256" key="1">
    <source>
        <dbReference type="SAM" id="MobiDB-lite"/>
    </source>
</evidence>
<dbReference type="AlphaFoldDB" id="A0ABD3HM70"/>